<reference evidence="14 15" key="1">
    <citation type="submission" date="2018-05" db="EMBL/GenBank/DDBJ databases">
        <title>Spiribacter halobius sp. nov., a moderately halophilic bacterium isolated from marine solar saltern.</title>
        <authorList>
            <person name="Zheng W.-S."/>
            <person name="Lu D.-C."/>
            <person name="Du Z.-J."/>
        </authorList>
    </citation>
    <scope>NUCLEOTIDE SEQUENCE [LARGE SCALE GENOMIC DNA]</scope>
    <source>
        <strain evidence="14 15">E85</strain>
    </source>
</reference>
<keyword evidence="8 10" id="KW-0460">Magnesium</keyword>
<dbReference type="EMBL" id="QFFI01000015">
    <property type="protein sequence ID" value="PWG62879.1"/>
    <property type="molecule type" value="Genomic_DNA"/>
</dbReference>
<feature type="site" description="Interaction with substrate tRNA" evidence="10">
    <location>
        <position position="126"/>
    </location>
</feature>
<dbReference type="Proteomes" id="UP000245474">
    <property type="component" value="Unassembled WGS sequence"/>
</dbReference>
<evidence type="ECO:0000256" key="10">
    <source>
        <dbReference type="HAMAP-Rule" id="MF_00185"/>
    </source>
</evidence>
<evidence type="ECO:0000313" key="14">
    <source>
        <dbReference type="EMBL" id="PWG62879.1"/>
    </source>
</evidence>
<comment type="caution">
    <text evidence="14">The sequence shown here is derived from an EMBL/GenBank/DDBJ whole genome shotgun (WGS) entry which is preliminary data.</text>
</comment>
<keyword evidence="7 10" id="KW-0067">ATP-binding</keyword>
<comment type="cofactor">
    <cofactor evidence="1 10">
        <name>Mg(2+)</name>
        <dbReference type="ChEBI" id="CHEBI:18420"/>
    </cofactor>
</comment>
<protein>
    <recommendedName>
        <fullName evidence="10">tRNA dimethylallyltransferase</fullName>
        <ecNumber evidence="10">2.5.1.75</ecNumber>
    </recommendedName>
    <alternativeName>
        <fullName evidence="10">Dimethylallyl diphosphate:tRNA dimethylallyltransferase</fullName>
        <shortName evidence="10">DMAPP:tRNA dimethylallyltransferase</shortName>
        <shortName evidence="10">DMATase</shortName>
    </alternativeName>
    <alternativeName>
        <fullName evidence="10">Isopentenyl-diphosphate:tRNA isopentenyltransferase</fullName>
        <shortName evidence="10">IPP transferase</shortName>
        <shortName evidence="10">IPPT</shortName>
        <shortName evidence="10">IPTase</shortName>
    </alternativeName>
</protein>
<evidence type="ECO:0000256" key="6">
    <source>
        <dbReference type="ARBA" id="ARBA00022741"/>
    </source>
</evidence>
<keyword evidence="5 10" id="KW-0819">tRNA processing</keyword>
<evidence type="ECO:0000256" key="3">
    <source>
        <dbReference type="ARBA" id="ARBA00005842"/>
    </source>
</evidence>
<feature type="binding site" evidence="10">
    <location>
        <begin position="15"/>
        <end position="20"/>
    </location>
    <ligand>
        <name>substrate</name>
    </ligand>
</feature>
<evidence type="ECO:0000256" key="11">
    <source>
        <dbReference type="RuleBase" id="RU003783"/>
    </source>
</evidence>
<keyword evidence="4 10" id="KW-0808">Transferase</keyword>
<evidence type="ECO:0000256" key="9">
    <source>
        <dbReference type="ARBA" id="ARBA00049563"/>
    </source>
</evidence>
<evidence type="ECO:0000313" key="15">
    <source>
        <dbReference type="Proteomes" id="UP000245474"/>
    </source>
</evidence>
<feature type="region of interest" description="Interaction with substrate tRNA" evidence="10">
    <location>
        <begin position="38"/>
        <end position="41"/>
    </location>
</feature>
<dbReference type="SUPFAM" id="SSF52540">
    <property type="entry name" value="P-loop containing nucleoside triphosphate hydrolases"/>
    <property type="match status" value="1"/>
</dbReference>
<dbReference type="GO" id="GO:0052381">
    <property type="term" value="F:tRNA dimethylallyltransferase activity"/>
    <property type="evidence" value="ECO:0007669"/>
    <property type="project" value="UniProtKB-UniRule"/>
</dbReference>
<keyword evidence="6 10" id="KW-0547">Nucleotide-binding</keyword>
<evidence type="ECO:0000256" key="12">
    <source>
        <dbReference type="RuleBase" id="RU003784"/>
    </source>
</evidence>
<dbReference type="InterPro" id="IPR039657">
    <property type="entry name" value="Dimethylallyltransferase"/>
</dbReference>
<dbReference type="InterPro" id="IPR018022">
    <property type="entry name" value="IPT"/>
</dbReference>
<keyword evidence="15" id="KW-1185">Reference proteome</keyword>
<name>A0A2U2N1K7_9GAMM</name>
<dbReference type="OrthoDB" id="9776390at2"/>
<dbReference type="GO" id="GO:0005524">
    <property type="term" value="F:ATP binding"/>
    <property type="evidence" value="ECO:0007669"/>
    <property type="project" value="UniProtKB-UniRule"/>
</dbReference>
<dbReference type="Gene3D" id="1.10.20.140">
    <property type="match status" value="1"/>
</dbReference>
<dbReference type="HAMAP" id="MF_00185">
    <property type="entry name" value="IPP_trans"/>
    <property type="match status" value="1"/>
</dbReference>
<evidence type="ECO:0000256" key="8">
    <source>
        <dbReference type="ARBA" id="ARBA00022842"/>
    </source>
</evidence>
<dbReference type="RefSeq" id="WP_109678858.1">
    <property type="nucleotide sequence ID" value="NZ_CP086615.1"/>
</dbReference>
<accession>A0A2U2N1K7</accession>
<dbReference type="FunFam" id="1.10.20.140:FF:000001">
    <property type="entry name" value="tRNA dimethylallyltransferase"/>
    <property type="match status" value="1"/>
</dbReference>
<comment type="subunit">
    <text evidence="10">Monomer.</text>
</comment>
<dbReference type="GO" id="GO:0006400">
    <property type="term" value="P:tRNA modification"/>
    <property type="evidence" value="ECO:0007669"/>
    <property type="project" value="TreeGrafter"/>
</dbReference>
<dbReference type="PANTHER" id="PTHR11088:SF60">
    <property type="entry name" value="TRNA DIMETHYLALLYLTRANSFERASE"/>
    <property type="match status" value="1"/>
</dbReference>
<evidence type="ECO:0000256" key="2">
    <source>
        <dbReference type="ARBA" id="ARBA00003213"/>
    </source>
</evidence>
<evidence type="ECO:0000256" key="5">
    <source>
        <dbReference type="ARBA" id="ARBA00022694"/>
    </source>
</evidence>
<comment type="catalytic activity">
    <reaction evidence="9 10 11">
        <text>adenosine(37) in tRNA + dimethylallyl diphosphate = N(6)-dimethylallyladenosine(37) in tRNA + diphosphate</text>
        <dbReference type="Rhea" id="RHEA:26482"/>
        <dbReference type="Rhea" id="RHEA-COMP:10162"/>
        <dbReference type="Rhea" id="RHEA-COMP:10375"/>
        <dbReference type="ChEBI" id="CHEBI:33019"/>
        <dbReference type="ChEBI" id="CHEBI:57623"/>
        <dbReference type="ChEBI" id="CHEBI:74411"/>
        <dbReference type="ChEBI" id="CHEBI:74415"/>
        <dbReference type="EC" id="2.5.1.75"/>
    </reaction>
</comment>
<dbReference type="PANTHER" id="PTHR11088">
    <property type="entry name" value="TRNA DIMETHYLALLYLTRANSFERASE"/>
    <property type="match status" value="1"/>
</dbReference>
<gene>
    <name evidence="10" type="primary">miaA</name>
    <name evidence="14" type="ORF">DEM34_10965</name>
</gene>
<dbReference type="EC" id="2.5.1.75" evidence="10"/>
<organism evidence="14 15">
    <name type="scientific">Sediminicurvatus halobius</name>
    <dbReference type="NCBI Taxonomy" id="2182432"/>
    <lineage>
        <taxon>Bacteria</taxon>
        <taxon>Pseudomonadati</taxon>
        <taxon>Pseudomonadota</taxon>
        <taxon>Gammaproteobacteria</taxon>
        <taxon>Chromatiales</taxon>
        <taxon>Ectothiorhodospiraceae</taxon>
        <taxon>Sediminicurvatus</taxon>
    </lineage>
</organism>
<dbReference type="NCBIfam" id="TIGR00174">
    <property type="entry name" value="miaA"/>
    <property type="match status" value="1"/>
</dbReference>
<dbReference type="InterPro" id="IPR027417">
    <property type="entry name" value="P-loop_NTPase"/>
</dbReference>
<dbReference type="Gene3D" id="3.40.50.300">
    <property type="entry name" value="P-loop containing nucleotide triphosphate hydrolases"/>
    <property type="match status" value="1"/>
</dbReference>
<evidence type="ECO:0000256" key="4">
    <source>
        <dbReference type="ARBA" id="ARBA00022679"/>
    </source>
</evidence>
<evidence type="ECO:0000256" key="1">
    <source>
        <dbReference type="ARBA" id="ARBA00001946"/>
    </source>
</evidence>
<dbReference type="AlphaFoldDB" id="A0A2U2N1K7"/>
<feature type="region of interest" description="Interaction with substrate tRNA" evidence="10">
    <location>
        <begin position="162"/>
        <end position="166"/>
    </location>
</feature>
<feature type="site" description="Interaction with substrate tRNA" evidence="10">
    <location>
        <position position="104"/>
    </location>
</feature>
<evidence type="ECO:0000256" key="13">
    <source>
        <dbReference type="RuleBase" id="RU003785"/>
    </source>
</evidence>
<evidence type="ECO:0000256" key="7">
    <source>
        <dbReference type="ARBA" id="ARBA00022840"/>
    </source>
</evidence>
<comment type="similarity">
    <text evidence="3 10 13">Belongs to the IPP transferase family.</text>
</comment>
<comment type="caution">
    <text evidence="10">Lacks conserved residue(s) required for the propagation of feature annotation.</text>
</comment>
<proteinExistence type="inferred from homology"/>
<comment type="function">
    <text evidence="2 10 12">Catalyzes the transfer of a dimethylallyl group onto the adenine at position 37 in tRNAs that read codons beginning with uridine, leading to the formation of N6-(dimethylallyl)adenosine (i(6)A).</text>
</comment>
<sequence>MADTDAPLVCLMGPTAAGKTELAVALAETGRFGLISVDSVMVYRGLDIGSAKPSPAVLARAPHWLIDIADPAEAYSAARFSDDALAAIAAVRREGRIPLLVGGTMLYFQALLQGLSPLPAADPGVRLRLEAEAAADGWPALHRRLAAVDPATAARLHPRDAQRIQRALEVHALTGEAPSTLLARRGQERSPGRPVKLAIAPPERTVLHRRIGERFRRMLEQGLIEEVAGLRARGDLGPELPALRAVGYRQVWEYLEGAYDRATLLERGAAATRRFAKRQLTWLRREAAVTWFDGDDAALQNRVREHLARMLE</sequence>
<feature type="binding site" evidence="10">
    <location>
        <begin position="13"/>
        <end position="20"/>
    </location>
    <ligand>
        <name>ATP</name>
        <dbReference type="ChEBI" id="CHEBI:30616"/>
    </ligand>
</feature>
<dbReference type="Pfam" id="PF01715">
    <property type="entry name" value="IPPT"/>
    <property type="match status" value="1"/>
</dbReference>